<geneLocation type="mitochondrion" evidence="10"/>
<reference evidence="10" key="1">
    <citation type="journal article" date="2015" name="Mol. Phylogenet. Evol.">
        <title>Elucidating the phylogenetic position of Gnathostomulida and first mitochondrial genomes of Gnathostomulida, Gastrotricha and Polycladida (Platyhelminthes).</title>
        <authorList>
            <person name="Golombek A."/>
            <person name="Tobergte S."/>
            <person name="Struck T.H."/>
        </authorList>
    </citation>
    <scope>NUCLEOTIDE SEQUENCE</scope>
</reference>
<proteinExistence type="inferred from homology"/>
<dbReference type="InterPro" id="IPR018086">
    <property type="entry name" value="NADH_UbQ_OxRdtase_su1_CS"/>
</dbReference>
<evidence type="ECO:0000256" key="3">
    <source>
        <dbReference type="ARBA" id="ARBA00021009"/>
    </source>
</evidence>
<gene>
    <name evidence="10" type="primary">nad1</name>
</gene>
<dbReference type="EMBL" id="KP965862">
    <property type="protein sequence ID" value="AKD00043.1"/>
    <property type="molecule type" value="Genomic_DNA"/>
</dbReference>
<keyword evidence="8" id="KW-0830">Ubiquinone</keyword>
<feature type="transmembrane region" description="Helical" evidence="9">
    <location>
        <begin position="6"/>
        <end position="22"/>
    </location>
</feature>
<evidence type="ECO:0000313" key="10">
    <source>
        <dbReference type="EMBL" id="AKD00043.1"/>
    </source>
</evidence>
<feature type="transmembrane region" description="Helical" evidence="9">
    <location>
        <begin position="67"/>
        <end position="88"/>
    </location>
</feature>
<keyword evidence="5 9" id="KW-1133">Transmembrane helix</keyword>
<feature type="transmembrane region" description="Helical" evidence="9">
    <location>
        <begin position="254"/>
        <end position="273"/>
    </location>
</feature>
<accession>A0A0F6PZR0</accession>
<evidence type="ECO:0000256" key="4">
    <source>
        <dbReference type="ARBA" id="ARBA00022692"/>
    </source>
</evidence>
<organism evidence="10">
    <name type="scientific">Lepidodermella squamata</name>
    <dbReference type="NCBI Taxonomy" id="1194616"/>
    <lineage>
        <taxon>Eukaryota</taxon>
        <taxon>Metazoa</taxon>
        <taxon>Spiralia</taxon>
        <taxon>Lophotrochozoa</taxon>
        <taxon>Gastrotricha</taxon>
        <taxon>Chaetonotida</taxon>
        <taxon>Paucitubulatina</taxon>
        <taxon>Chaetonotidae</taxon>
        <taxon>Lepidodermella</taxon>
    </lineage>
</organism>
<feature type="transmembrane region" description="Helical" evidence="9">
    <location>
        <begin position="94"/>
        <end position="117"/>
    </location>
</feature>
<evidence type="ECO:0000256" key="9">
    <source>
        <dbReference type="SAM" id="Phobius"/>
    </source>
</evidence>
<feature type="transmembrane region" description="Helical" evidence="9">
    <location>
        <begin position="285"/>
        <end position="304"/>
    </location>
</feature>
<dbReference type="GO" id="GO:0009060">
    <property type="term" value="P:aerobic respiration"/>
    <property type="evidence" value="ECO:0007669"/>
    <property type="project" value="TreeGrafter"/>
</dbReference>
<protein>
    <recommendedName>
        <fullName evidence="3 8">NADH-ubiquinone oxidoreductase chain 1</fullName>
        <ecNumber evidence="8">7.1.1.2</ecNumber>
    </recommendedName>
</protein>
<evidence type="ECO:0000256" key="5">
    <source>
        <dbReference type="ARBA" id="ARBA00022989"/>
    </source>
</evidence>
<evidence type="ECO:0000256" key="7">
    <source>
        <dbReference type="RuleBase" id="RU000471"/>
    </source>
</evidence>
<evidence type="ECO:0000256" key="6">
    <source>
        <dbReference type="ARBA" id="ARBA00023136"/>
    </source>
</evidence>
<keyword evidence="6 9" id="KW-0472">Membrane</keyword>
<evidence type="ECO:0000256" key="1">
    <source>
        <dbReference type="ARBA" id="ARBA00004141"/>
    </source>
</evidence>
<evidence type="ECO:0000256" key="8">
    <source>
        <dbReference type="RuleBase" id="RU000473"/>
    </source>
</evidence>
<comment type="subcellular location">
    <subcellularLocation>
        <location evidence="1">Membrane</location>
        <topology evidence="1">Multi-pass membrane protein</topology>
    </subcellularLocation>
    <subcellularLocation>
        <location evidence="7">Mitochondrion inner membrane</location>
        <topology evidence="7">Multi-pass membrane protein</topology>
    </subcellularLocation>
</comment>
<dbReference type="PANTHER" id="PTHR11432:SF3">
    <property type="entry name" value="NADH-UBIQUINONE OXIDOREDUCTASE CHAIN 1"/>
    <property type="match status" value="1"/>
</dbReference>
<keyword evidence="7" id="KW-0520">NAD</keyword>
<dbReference type="EC" id="7.1.1.2" evidence="8"/>
<feature type="transmembrane region" description="Helical" evidence="9">
    <location>
        <begin position="168"/>
        <end position="186"/>
    </location>
</feature>
<dbReference type="Pfam" id="PF00146">
    <property type="entry name" value="NADHdh"/>
    <property type="match status" value="1"/>
</dbReference>
<dbReference type="PANTHER" id="PTHR11432">
    <property type="entry name" value="NADH DEHYDROGENASE SUBUNIT 1"/>
    <property type="match status" value="1"/>
</dbReference>
<name>A0A0F6PZR0_9BILA</name>
<comment type="catalytic activity">
    <reaction evidence="8">
        <text>a ubiquinone + NADH + 5 H(+)(in) = a ubiquinol + NAD(+) + 4 H(+)(out)</text>
        <dbReference type="Rhea" id="RHEA:29091"/>
        <dbReference type="Rhea" id="RHEA-COMP:9565"/>
        <dbReference type="Rhea" id="RHEA-COMP:9566"/>
        <dbReference type="ChEBI" id="CHEBI:15378"/>
        <dbReference type="ChEBI" id="CHEBI:16389"/>
        <dbReference type="ChEBI" id="CHEBI:17976"/>
        <dbReference type="ChEBI" id="CHEBI:57540"/>
        <dbReference type="ChEBI" id="CHEBI:57945"/>
        <dbReference type="EC" id="7.1.1.2"/>
    </reaction>
</comment>
<dbReference type="GO" id="GO:0005743">
    <property type="term" value="C:mitochondrial inner membrane"/>
    <property type="evidence" value="ECO:0007669"/>
    <property type="project" value="UniProtKB-SubCell"/>
</dbReference>
<evidence type="ECO:0000256" key="2">
    <source>
        <dbReference type="ARBA" id="ARBA00010535"/>
    </source>
</evidence>
<dbReference type="InterPro" id="IPR001694">
    <property type="entry name" value="NADH_UbQ_OxRdtase_su1/FPO"/>
</dbReference>
<dbReference type="AlphaFoldDB" id="A0A0F6PZR0"/>
<feature type="transmembrane region" description="Helical" evidence="9">
    <location>
        <begin position="138"/>
        <end position="162"/>
    </location>
</feature>
<comment type="similarity">
    <text evidence="2 7">Belongs to the complex I subunit 1 family.</text>
</comment>
<dbReference type="GO" id="GO:0008137">
    <property type="term" value="F:NADH dehydrogenase (ubiquinone) activity"/>
    <property type="evidence" value="ECO:0007669"/>
    <property type="project" value="UniProtKB-EC"/>
</dbReference>
<keyword evidence="8 10" id="KW-0496">Mitochondrion</keyword>
<dbReference type="PROSITE" id="PS00668">
    <property type="entry name" value="COMPLEX1_ND1_2"/>
    <property type="match status" value="1"/>
</dbReference>
<keyword evidence="4 7" id="KW-0812">Transmembrane</keyword>
<sequence>MGLGVTVLVLGACISVAFYTLLERKILSYGQTRKGPTKVGPAGLFQPFADVIKLVTKEMNQQTGTNSVFFSWSPFVGLFLSLLIWSIYPASSNPAGFLLDLLFFFCVSSFTVYWVLLAGWSSNSKYSFYGGLRAAAQAISYEASFFVLFITAGFLSGCLSLSNHSETLLWWWPAVILFPVFVMWFISTVAETNRAPFDFVEGESELVSGYNVEYGGGGFVILFLFEYSNILFLSSFTTAGFLASGWFLGASIDLSLVCKLVLLSCVVIMFRGAYPRLRYDKLMMLAWKCFLPASLGILAGLLCFL</sequence>
<dbReference type="GO" id="GO:0003954">
    <property type="term" value="F:NADH dehydrogenase activity"/>
    <property type="evidence" value="ECO:0007669"/>
    <property type="project" value="TreeGrafter"/>
</dbReference>